<name>A0ABW9VXU3_9BURK</name>
<evidence type="ECO:0000256" key="1">
    <source>
        <dbReference type="SAM" id="SignalP"/>
    </source>
</evidence>
<reference evidence="2 3" key="1">
    <citation type="submission" date="2019-12" db="EMBL/GenBank/DDBJ databases">
        <title>Novel species isolated from a subtropical stream in China.</title>
        <authorList>
            <person name="Lu H."/>
        </authorList>
    </citation>
    <scope>NUCLEOTIDE SEQUENCE [LARGE SCALE GENOMIC DNA]</scope>
    <source>
        <strain evidence="2 3">CY42W</strain>
    </source>
</reference>
<dbReference type="Proteomes" id="UP000642144">
    <property type="component" value="Unassembled WGS sequence"/>
</dbReference>
<sequence length="56" mass="6072">MIRRIAIAFVFSLGFTASYAMANDAVVDDLSPTMRCLVDCLNAGARLNFCVPVCVE</sequence>
<evidence type="ECO:0000313" key="3">
    <source>
        <dbReference type="Proteomes" id="UP000642144"/>
    </source>
</evidence>
<gene>
    <name evidence="2" type="ORF">GTP69_08675</name>
</gene>
<keyword evidence="1" id="KW-0732">Signal</keyword>
<evidence type="ECO:0000313" key="2">
    <source>
        <dbReference type="EMBL" id="MYN26479.1"/>
    </source>
</evidence>
<keyword evidence="3" id="KW-1185">Reference proteome</keyword>
<accession>A0ABW9VXU3</accession>
<dbReference type="EMBL" id="WWCT01000005">
    <property type="protein sequence ID" value="MYN26479.1"/>
    <property type="molecule type" value="Genomic_DNA"/>
</dbReference>
<feature type="chain" id="PRO_5046717455" evidence="1">
    <location>
        <begin position="23"/>
        <end position="56"/>
    </location>
</feature>
<organism evidence="2 3">
    <name type="scientific">Duganella levis</name>
    <dbReference type="NCBI Taxonomy" id="2692169"/>
    <lineage>
        <taxon>Bacteria</taxon>
        <taxon>Pseudomonadati</taxon>
        <taxon>Pseudomonadota</taxon>
        <taxon>Betaproteobacteria</taxon>
        <taxon>Burkholderiales</taxon>
        <taxon>Oxalobacteraceae</taxon>
        <taxon>Telluria group</taxon>
        <taxon>Duganella</taxon>
    </lineage>
</organism>
<dbReference type="RefSeq" id="WP_161054499.1">
    <property type="nucleotide sequence ID" value="NZ_WWCT01000005.1"/>
</dbReference>
<protein>
    <submittedName>
        <fullName evidence="2">Uncharacterized protein</fullName>
    </submittedName>
</protein>
<proteinExistence type="predicted"/>
<feature type="signal peptide" evidence="1">
    <location>
        <begin position="1"/>
        <end position="22"/>
    </location>
</feature>
<comment type="caution">
    <text evidence="2">The sequence shown here is derived from an EMBL/GenBank/DDBJ whole genome shotgun (WGS) entry which is preliminary data.</text>
</comment>